<keyword evidence="1" id="KW-0732">Signal</keyword>
<dbReference type="Proteomes" id="UP000055048">
    <property type="component" value="Unassembled WGS sequence"/>
</dbReference>
<dbReference type="EMBL" id="JYDJ01002923">
    <property type="protein sequence ID" value="KRX29863.1"/>
    <property type="molecule type" value="Genomic_DNA"/>
</dbReference>
<proteinExistence type="predicted"/>
<dbReference type="AlphaFoldDB" id="A0A0V0SU01"/>
<evidence type="ECO:0000256" key="1">
    <source>
        <dbReference type="SAM" id="SignalP"/>
    </source>
</evidence>
<feature type="signal peptide" evidence="1">
    <location>
        <begin position="1"/>
        <end position="20"/>
    </location>
</feature>
<evidence type="ECO:0000313" key="3">
    <source>
        <dbReference type="Proteomes" id="UP000055048"/>
    </source>
</evidence>
<name>A0A0V0SU01_9BILA</name>
<keyword evidence="3" id="KW-1185">Reference proteome</keyword>
<organism evidence="2 3">
    <name type="scientific">Trichinella murrelli</name>
    <dbReference type="NCBI Taxonomy" id="144512"/>
    <lineage>
        <taxon>Eukaryota</taxon>
        <taxon>Metazoa</taxon>
        <taxon>Ecdysozoa</taxon>
        <taxon>Nematoda</taxon>
        <taxon>Enoplea</taxon>
        <taxon>Dorylaimia</taxon>
        <taxon>Trichinellida</taxon>
        <taxon>Trichinellidae</taxon>
        <taxon>Trichinella</taxon>
    </lineage>
</organism>
<reference evidence="2 3" key="1">
    <citation type="submission" date="2015-01" db="EMBL/GenBank/DDBJ databases">
        <title>Evolution of Trichinella species and genotypes.</title>
        <authorList>
            <person name="Korhonen P.K."/>
            <person name="Edoardo P."/>
            <person name="Giuseppe L.R."/>
            <person name="Gasser R.B."/>
        </authorList>
    </citation>
    <scope>NUCLEOTIDE SEQUENCE [LARGE SCALE GENOMIC DNA]</scope>
    <source>
        <strain evidence="2">ISS417</strain>
    </source>
</reference>
<comment type="caution">
    <text evidence="2">The sequence shown here is derived from an EMBL/GenBank/DDBJ whole genome shotgun (WGS) entry which is preliminary data.</text>
</comment>
<feature type="chain" id="PRO_5006869037" evidence="1">
    <location>
        <begin position="21"/>
        <end position="34"/>
    </location>
</feature>
<gene>
    <name evidence="2" type="ORF">T05_9677</name>
</gene>
<feature type="non-terminal residue" evidence="2">
    <location>
        <position position="34"/>
    </location>
</feature>
<accession>A0A0V0SU01</accession>
<evidence type="ECO:0000313" key="2">
    <source>
        <dbReference type="EMBL" id="KRX29863.1"/>
    </source>
</evidence>
<sequence length="34" mass="3734">MKRMFTAVIFILISLKTSTAQVATCKNDDDADAD</sequence>
<protein>
    <submittedName>
        <fullName evidence="2">Uncharacterized protein</fullName>
    </submittedName>
</protein>